<dbReference type="InterPro" id="IPR051465">
    <property type="entry name" value="Cell_Envelope_Struct_Comp"/>
</dbReference>
<dbReference type="InterPro" id="IPR001119">
    <property type="entry name" value="SLH_dom"/>
</dbReference>
<organism evidence="2 3">
    <name type="scientific">Cohnella thailandensis</name>
    <dbReference type="NCBI Taxonomy" id="557557"/>
    <lineage>
        <taxon>Bacteria</taxon>
        <taxon>Bacillati</taxon>
        <taxon>Bacillota</taxon>
        <taxon>Bacilli</taxon>
        <taxon>Bacillales</taxon>
        <taxon>Paenibacillaceae</taxon>
        <taxon>Cohnella</taxon>
    </lineage>
</organism>
<dbReference type="InterPro" id="IPR011081">
    <property type="entry name" value="Big_4"/>
</dbReference>
<dbReference type="InterPro" id="IPR011047">
    <property type="entry name" value="Quinoprotein_ADH-like_sf"/>
</dbReference>
<name>A0A841SQK1_9BACL</name>
<evidence type="ECO:0000313" key="2">
    <source>
        <dbReference type="EMBL" id="MBB6633472.1"/>
    </source>
</evidence>
<evidence type="ECO:0000259" key="1">
    <source>
        <dbReference type="PROSITE" id="PS51272"/>
    </source>
</evidence>
<dbReference type="RefSeq" id="WP_185118714.1">
    <property type="nucleotide sequence ID" value="NZ_JACJVQ010000005.1"/>
</dbReference>
<keyword evidence="3" id="KW-1185">Reference proteome</keyword>
<accession>A0A841SQK1</accession>
<protein>
    <submittedName>
        <fullName evidence="2">DUF4073 domain-containing protein</fullName>
    </submittedName>
</protein>
<dbReference type="InterPro" id="IPR025142">
    <property type="entry name" value="DUF4073"/>
</dbReference>
<feature type="domain" description="SLH" evidence="1">
    <location>
        <begin position="1226"/>
        <end position="1285"/>
    </location>
</feature>
<proteinExistence type="predicted"/>
<feature type="domain" description="SLH" evidence="1">
    <location>
        <begin position="1167"/>
        <end position="1225"/>
    </location>
</feature>
<gene>
    <name evidence="2" type="ORF">H7B67_05060</name>
</gene>
<dbReference type="Proteomes" id="UP000535838">
    <property type="component" value="Unassembled WGS sequence"/>
</dbReference>
<dbReference type="SUPFAM" id="SSF50998">
    <property type="entry name" value="Quinoprotein alcohol dehydrogenase-like"/>
    <property type="match status" value="1"/>
</dbReference>
<comment type="caution">
    <text evidence="2">The sequence shown here is derived from an EMBL/GenBank/DDBJ whole genome shotgun (WGS) entry which is preliminary data.</text>
</comment>
<reference evidence="2 3" key="1">
    <citation type="submission" date="2020-08" db="EMBL/GenBank/DDBJ databases">
        <title>Cohnella phylogeny.</title>
        <authorList>
            <person name="Dunlap C."/>
        </authorList>
    </citation>
    <scope>NUCLEOTIDE SEQUENCE [LARGE SCALE GENOMIC DNA]</scope>
    <source>
        <strain evidence="2 3">DSM 25241</strain>
    </source>
</reference>
<evidence type="ECO:0000313" key="3">
    <source>
        <dbReference type="Proteomes" id="UP000535838"/>
    </source>
</evidence>
<dbReference type="PANTHER" id="PTHR43308">
    <property type="entry name" value="OUTER MEMBRANE PROTEIN ALPHA-RELATED"/>
    <property type="match status" value="1"/>
</dbReference>
<dbReference type="EMBL" id="JACJVQ010000005">
    <property type="protein sequence ID" value="MBB6633472.1"/>
    <property type="molecule type" value="Genomic_DNA"/>
</dbReference>
<sequence length="1285" mass="134732">MEASLILPSGVPGFRALIPLSDGGYVGVGDGQVSKLDSDLKVDWETKVLTDESKLPSLTYVAQAADGGYLYSGSYDFSNNWVYGKLNKNGTVAWQTIDSTVNGAAVKIMEESGGYRVFGYKGTYDKDIAMVRTDGSGTNKATIVTPLDGSHYVRDVLPVSGGYLFIGDTASQGFIAKVDSAGNLAGTVQLYGAGRTAIESINPAPDSSGDYLLTGNQLLGSAQNALLLRIGADGTQKWLRTYPVGTSLAFSWSSTREGGFIVSGGNNSGNGVLIKTDREGNTQWCKWIEGSGNLFYVKQLADGSYEAAGGNLGGTFVKVTVGQPAVSADDDANLIVGLSSSMEYSMNGGTSYTAYDGITPPVFEGDATVLVRYKQDYSAGYEAGAPRTLTFTVNPVPVVAVELVAAIDDITVPYGTESEALELPSEVNVSLSNGDEETVSVAWDSGTPDYSGNVSGTYVFKGTLILPDGVTNPAGLQATVNVIVGKQPPAPVVVDSVAAVEDISVPYGTSSEALDLPSEVKVSLSNGDEETVNVAWDSGTPAYDGNVSGTYEFKGALTLPEGVTNPEGLKATVNVIVGEKPPAPLVTVVSVASIDDITVPYGTESEALELPSEVIVSLSNGDKDTVSIAWDEGTPAYDGNVSGTYTFKGTLTLPDGVTNPEGLQATANVIVGEQPPAPIVTIESVATIDDITVPYGTASEALEPPSKVEVSLSNGDKETVSVAWDEGTPAYDGNVSGTYTFKGTLTLPDGVTNPRGLQATVNVIVGEQTPAPVVTVESVAPIDDITVPYGTTLEALELPSEGGISLSNGDEETVSVAWDEGTPAYDGNVSGTYTFKGTLTLPDGVTNPEGLQATVNVNVGEQPPAPIVTVESVASIEDITVPYGTASEALKLPSEVEVSLSNGDKKTTSVTWNESAPAYNGNLPGTYVFKGALTLPDGVTNPRGLHAAVNVIVGEQQVTPQPPVVSTPNPATNITVACGTVACSAKLGDEAEVELPDGLFDGPFTLTIEKKDFESGTVPVSMKPLTPVYELLKSFAGKFSKPVKLTFKFDVAALEEGRHAALFYYDEVKNEWIEVEGHAENSRFIAQVDHFTKFAVFSVEDAPVPEFSDLTYHWAREMIVQAASRGIVEGYSDGSFRPNATVTRAEFTAMLVRALGIDVSSTSVLSFSDASRIETWAQPYAAAAAQARIVTGFADGSFRPDAEITRAEMTNMIARAIGLATEDSADSPFADLDSIPAWARSAAVAAGQAGIVTGADGNRFAPERLATRAEATVMLWRMLDYQDKE</sequence>
<dbReference type="PANTHER" id="PTHR43308:SF5">
    <property type="entry name" value="S-LAYER PROTEIN _ PEPTIDOGLYCAN ENDO-BETA-N-ACETYLGLUCOSAMINIDASE"/>
    <property type="match status" value="1"/>
</dbReference>
<dbReference type="Pfam" id="PF00395">
    <property type="entry name" value="SLH"/>
    <property type="match status" value="3"/>
</dbReference>
<dbReference type="Pfam" id="PF07532">
    <property type="entry name" value="Big_4"/>
    <property type="match status" value="6"/>
</dbReference>
<feature type="domain" description="SLH" evidence="1">
    <location>
        <begin position="1102"/>
        <end position="1165"/>
    </location>
</feature>
<dbReference type="PROSITE" id="PS51272">
    <property type="entry name" value="SLH"/>
    <property type="match status" value="3"/>
</dbReference>
<dbReference type="Pfam" id="PF13285">
    <property type="entry name" value="DUF4073"/>
    <property type="match status" value="1"/>
</dbReference>